<proteinExistence type="predicted"/>
<dbReference type="Proteomes" id="UP000324222">
    <property type="component" value="Unassembled WGS sequence"/>
</dbReference>
<keyword evidence="2" id="KW-1185">Reference proteome</keyword>
<protein>
    <submittedName>
        <fullName evidence="1">Uncharacterized protein</fullName>
    </submittedName>
</protein>
<sequence>MDLKRVENIAESYHQLLTLRQCSPPLLSFTPSLLLVPPCAALKLYPVVSEIEAIITNTIITVLNITIATPHTSMHSYPPSP</sequence>
<accession>A0A5B7JEB6</accession>
<name>A0A5B7JEB6_PORTR</name>
<dbReference type="AlphaFoldDB" id="A0A5B7JEB6"/>
<comment type="caution">
    <text evidence="1">The sequence shown here is derived from an EMBL/GenBank/DDBJ whole genome shotgun (WGS) entry which is preliminary data.</text>
</comment>
<gene>
    <name evidence="1" type="ORF">E2C01_087797</name>
</gene>
<evidence type="ECO:0000313" key="1">
    <source>
        <dbReference type="EMBL" id="MPC92693.1"/>
    </source>
</evidence>
<dbReference type="EMBL" id="VSRR010092172">
    <property type="protein sequence ID" value="MPC92693.1"/>
    <property type="molecule type" value="Genomic_DNA"/>
</dbReference>
<evidence type="ECO:0000313" key="2">
    <source>
        <dbReference type="Proteomes" id="UP000324222"/>
    </source>
</evidence>
<reference evidence="1 2" key="1">
    <citation type="submission" date="2019-05" db="EMBL/GenBank/DDBJ databases">
        <title>Another draft genome of Portunus trituberculatus and its Hox gene families provides insights of decapod evolution.</title>
        <authorList>
            <person name="Jeong J.-H."/>
            <person name="Song I."/>
            <person name="Kim S."/>
            <person name="Choi T."/>
            <person name="Kim D."/>
            <person name="Ryu S."/>
            <person name="Kim W."/>
        </authorList>
    </citation>
    <scope>NUCLEOTIDE SEQUENCE [LARGE SCALE GENOMIC DNA]</scope>
    <source>
        <tissue evidence="1">Muscle</tissue>
    </source>
</reference>
<organism evidence="1 2">
    <name type="scientific">Portunus trituberculatus</name>
    <name type="common">Swimming crab</name>
    <name type="synonym">Neptunus trituberculatus</name>
    <dbReference type="NCBI Taxonomy" id="210409"/>
    <lineage>
        <taxon>Eukaryota</taxon>
        <taxon>Metazoa</taxon>
        <taxon>Ecdysozoa</taxon>
        <taxon>Arthropoda</taxon>
        <taxon>Crustacea</taxon>
        <taxon>Multicrustacea</taxon>
        <taxon>Malacostraca</taxon>
        <taxon>Eumalacostraca</taxon>
        <taxon>Eucarida</taxon>
        <taxon>Decapoda</taxon>
        <taxon>Pleocyemata</taxon>
        <taxon>Brachyura</taxon>
        <taxon>Eubrachyura</taxon>
        <taxon>Portunoidea</taxon>
        <taxon>Portunidae</taxon>
        <taxon>Portuninae</taxon>
        <taxon>Portunus</taxon>
    </lineage>
</organism>